<dbReference type="PROSITE" id="PS50180">
    <property type="entry name" value="GAE"/>
    <property type="match status" value="1"/>
</dbReference>
<dbReference type="GO" id="GO:0006886">
    <property type="term" value="P:intracellular protein transport"/>
    <property type="evidence" value="ECO:0007669"/>
    <property type="project" value="InterPro"/>
</dbReference>
<dbReference type="Proteomes" id="UP000541610">
    <property type="component" value="Unassembled WGS sequence"/>
</dbReference>
<dbReference type="EMBL" id="JABANP010000171">
    <property type="protein sequence ID" value="KAF4687847.1"/>
    <property type="molecule type" value="Genomic_DNA"/>
</dbReference>
<proteinExistence type="predicted"/>
<evidence type="ECO:0000259" key="7">
    <source>
        <dbReference type="PROSITE" id="PS50180"/>
    </source>
</evidence>
<evidence type="ECO:0000256" key="2">
    <source>
        <dbReference type="ARBA" id="ARBA00004555"/>
    </source>
</evidence>
<keyword evidence="4" id="KW-0653">Protein transport</keyword>
<comment type="caution">
    <text evidence="8">The sequence shown here is derived from an EMBL/GenBank/DDBJ whole genome shotgun (WGS) entry which is preliminary data.</text>
</comment>
<dbReference type="SUPFAM" id="SSF48371">
    <property type="entry name" value="ARM repeat"/>
    <property type="match status" value="1"/>
</dbReference>
<dbReference type="InterPro" id="IPR008152">
    <property type="entry name" value="Clathrin_a/b/g-adaptin_app_Ig"/>
</dbReference>
<evidence type="ECO:0000256" key="6">
    <source>
        <dbReference type="ARBA" id="ARBA00023136"/>
    </source>
</evidence>
<evidence type="ECO:0000313" key="8">
    <source>
        <dbReference type="EMBL" id="KAF4687847.1"/>
    </source>
</evidence>
<dbReference type="SMART" id="SM00809">
    <property type="entry name" value="Alpha_adaptinC2"/>
    <property type="match status" value="1"/>
</dbReference>
<organism evidence="8 9">
    <name type="scientific">Perkinsus olseni</name>
    <name type="common">Perkinsus atlanticus</name>
    <dbReference type="NCBI Taxonomy" id="32597"/>
    <lineage>
        <taxon>Eukaryota</taxon>
        <taxon>Sar</taxon>
        <taxon>Alveolata</taxon>
        <taxon>Perkinsozoa</taxon>
        <taxon>Perkinsea</taxon>
        <taxon>Perkinsida</taxon>
        <taxon>Perkinsidae</taxon>
        <taxon>Perkinsus</taxon>
    </lineage>
</organism>
<keyword evidence="3" id="KW-0813">Transport</keyword>
<accession>A0A7J6NWA9</accession>
<dbReference type="InterPro" id="IPR016024">
    <property type="entry name" value="ARM-type_fold"/>
</dbReference>
<dbReference type="Gene3D" id="2.60.40.1230">
    <property type="match status" value="1"/>
</dbReference>
<dbReference type="InterPro" id="IPR002553">
    <property type="entry name" value="Clathrin/coatomer_adapt-like_N"/>
</dbReference>
<reference evidence="8 9" key="1">
    <citation type="submission" date="2020-04" db="EMBL/GenBank/DDBJ databases">
        <title>Perkinsus olseni comparative genomics.</title>
        <authorList>
            <person name="Bogema D.R."/>
        </authorList>
    </citation>
    <scope>NUCLEOTIDE SEQUENCE [LARGE SCALE GENOMIC DNA]</scope>
    <source>
        <strain evidence="8">00978-12</strain>
    </source>
</reference>
<dbReference type="PANTHER" id="PTHR22780">
    <property type="entry name" value="ADAPTIN, ALPHA/GAMMA/EPSILON"/>
    <property type="match status" value="1"/>
</dbReference>
<dbReference type="GO" id="GO:0030117">
    <property type="term" value="C:membrane coat"/>
    <property type="evidence" value="ECO:0007669"/>
    <property type="project" value="InterPro"/>
</dbReference>
<keyword evidence="5" id="KW-0333">Golgi apparatus</keyword>
<evidence type="ECO:0000256" key="4">
    <source>
        <dbReference type="ARBA" id="ARBA00022927"/>
    </source>
</evidence>
<gene>
    <name evidence="8" type="ORF">FOZ60_003465</name>
</gene>
<dbReference type="Pfam" id="PF02883">
    <property type="entry name" value="Alpha_adaptinC2"/>
    <property type="match status" value="1"/>
</dbReference>
<dbReference type="GO" id="GO:0005794">
    <property type="term" value="C:Golgi apparatus"/>
    <property type="evidence" value="ECO:0007669"/>
    <property type="project" value="UniProtKB-SubCell"/>
</dbReference>
<protein>
    <recommendedName>
        <fullName evidence="7">GAE domain-containing protein</fullName>
    </recommendedName>
</protein>
<dbReference type="GO" id="GO:0016192">
    <property type="term" value="P:vesicle-mediated transport"/>
    <property type="evidence" value="ECO:0007669"/>
    <property type="project" value="InterPro"/>
</dbReference>
<name>A0A7J6NWA9_PEROL</name>
<keyword evidence="6" id="KW-0472">Membrane</keyword>
<dbReference type="InterPro" id="IPR050840">
    <property type="entry name" value="Adaptor_Complx_Large_Subunit"/>
</dbReference>
<dbReference type="OrthoDB" id="447025at2759"/>
<dbReference type="Pfam" id="PF01602">
    <property type="entry name" value="Adaptin_N"/>
    <property type="match status" value="1"/>
</dbReference>
<dbReference type="AlphaFoldDB" id="A0A7J6NWA9"/>
<evidence type="ECO:0000313" key="9">
    <source>
        <dbReference type="Proteomes" id="UP000541610"/>
    </source>
</evidence>
<sequence>MTKLRELIRQVRACKTQSEEKAVVARECAMIRQSFKDGDPDHRSRNVAKLVYIHMLGYPTHFGQMDCLKLIASSKFSEKRVGYLGLTQLLDENSELLMLVTNSIKNDLNSKVKILRTMRMLTDLTQPLAEDVSDVLAQVATNTEGAKNAGNAVLYSNPDVRVDFAVTSRADGVDIDASFHSQKTLTDFILEAAVPKYLRLTLEPATSPTVQPDATVTQKLTVTQTTEPAKPIMMKLRIRYVSDGVPMEELTTVNNIPTA</sequence>
<dbReference type="Gene3D" id="1.25.10.10">
    <property type="entry name" value="Leucine-rich Repeat Variant"/>
    <property type="match status" value="1"/>
</dbReference>
<dbReference type="InterPro" id="IPR013041">
    <property type="entry name" value="Clathrin_app_Ig-like_sf"/>
</dbReference>
<dbReference type="InterPro" id="IPR011989">
    <property type="entry name" value="ARM-like"/>
</dbReference>
<evidence type="ECO:0000256" key="5">
    <source>
        <dbReference type="ARBA" id="ARBA00023034"/>
    </source>
</evidence>
<comment type="subcellular location">
    <subcellularLocation>
        <location evidence="1">Endomembrane system</location>
    </subcellularLocation>
    <subcellularLocation>
        <location evidence="2">Golgi apparatus</location>
    </subcellularLocation>
</comment>
<feature type="domain" description="GAE" evidence="7">
    <location>
        <begin position="145"/>
        <end position="257"/>
    </location>
</feature>
<dbReference type="InterPro" id="IPR008153">
    <property type="entry name" value="GAE_dom"/>
</dbReference>
<dbReference type="SUPFAM" id="SSF49348">
    <property type="entry name" value="Clathrin adaptor appendage domain"/>
    <property type="match status" value="1"/>
</dbReference>
<evidence type="ECO:0000256" key="1">
    <source>
        <dbReference type="ARBA" id="ARBA00004308"/>
    </source>
</evidence>
<evidence type="ECO:0000256" key="3">
    <source>
        <dbReference type="ARBA" id="ARBA00022448"/>
    </source>
</evidence>